<organism evidence="10 12">
    <name type="scientific">Yarrowia lipolytica</name>
    <name type="common">Candida lipolytica</name>
    <dbReference type="NCBI Taxonomy" id="4952"/>
    <lineage>
        <taxon>Eukaryota</taxon>
        <taxon>Fungi</taxon>
        <taxon>Dikarya</taxon>
        <taxon>Ascomycota</taxon>
        <taxon>Saccharomycotina</taxon>
        <taxon>Dipodascomycetes</taxon>
        <taxon>Dipodascales</taxon>
        <taxon>Dipodascales incertae sedis</taxon>
        <taxon>Yarrowia</taxon>
    </lineage>
</organism>
<dbReference type="GO" id="GO:0006270">
    <property type="term" value="P:DNA replication initiation"/>
    <property type="evidence" value="ECO:0007669"/>
    <property type="project" value="TreeGrafter"/>
</dbReference>
<dbReference type="Pfam" id="PF14630">
    <property type="entry name" value="ORC5_C"/>
    <property type="match status" value="1"/>
</dbReference>
<dbReference type="InterPro" id="IPR048866">
    <property type="entry name" value="ORC5_lid"/>
</dbReference>
<sequence>MLPKDVVAATRRQVSCRDTQIKLLSVLLSEKAQEMPQSILVHGEPSTGKSTVLKHLLKQSSINHSIILAEQCLTTRILLQRTFRAVVEDSGKTLADDFEIICENVTAFMALLERFKAQYDFTKPHVIVLDGLDKLHENPSEIYHCFTRLNEMTSIRNVSFIFTISTLEPRALITSSIPHVRFTRYTKEEVVTILSEHELCRLPQTILSEAAKNGTEEEKDVLSRQFWGSYCQVLVDALSPYASSDVSLYKQIARRIWPVYVDPVITGSADMRETAKLYVQSQHIFSSEFAVADSLVQPGMEEALKRKRNNEQDLTGSYDLPLHSKYILVAAYLASYNPERYDIRFFSKQKDGRKGRRDTGRRKRLTLNPRMLEAPPFELERMLAILHSISPEEQFGTAAGVQSMSNIDLPGQIATLTTLKLLVRTSGDPLDSRTKWKVNAGWGLIERLARDIELPIHNYLLDENE</sequence>
<keyword evidence="6" id="KW-0539">Nucleus</keyword>
<dbReference type="GO" id="GO:0005664">
    <property type="term" value="C:nuclear origin of replication recognition complex"/>
    <property type="evidence" value="ECO:0007669"/>
    <property type="project" value="TreeGrafter"/>
</dbReference>
<comment type="subcellular location">
    <subcellularLocation>
        <location evidence="1">Nucleus</location>
    </subcellularLocation>
</comment>
<evidence type="ECO:0000256" key="4">
    <source>
        <dbReference type="ARBA" id="ARBA00022741"/>
    </source>
</evidence>
<dbReference type="InterPro" id="IPR047088">
    <property type="entry name" value="ORC5_C"/>
</dbReference>
<evidence type="ECO:0000256" key="6">
    <source>
        <dbReference type="ARBA" id="ARBA00023242"/>
    </source>
</evidence>
<evidence type="ECO:0000259" key="9">
    <source>
        <dbReference type="Pfam" id="PF21639"/>
    </source>
</evidence>
<proteinExistence type="inferred from homology"/>
<dbReference type="PANTHER" id="PTHR12705:SF0">
    <property type="entry name" value="ORIGIN RECOGNITION COMPLEX SUBUNIT 5"/>
    <property type="match status" value="1"/>
</dbReference>
<evidence type="ECO:0000313" key="12">
    <source>
        <dbReference type="Proteomes" id="UP000182444"/>
    </source>
</evidence>
<dbReference type="VEuPathDB" id="FungiDB:YALI1_B02465g"/>
<dbReference type="PANTHER" id="PTHR12705">
    <property type="entry name" value="ORIGIN RECOGNITION COMPLEX SUBUNIT 5"/>
    <property type="match status" value="1"/>
</dbReference>
<evidence type="ECO:0000313" key="13">
    <source>
        <dbReference type="Proteomes" id="UP000256601"/>
    </source>
</evidence>
<feature type="domain" description="Orc1-like AAA ATPase" evidence="7">
    <location>
        <begin position="14"/>
        <end position="158"/>
    </location>
</feature>
<keyword evidence="3" id="KW-0235">DNA replication</keyword>
<evidence type="ECO:0000256" key="3">
    <source>
        <dbReference type="ARBA" id="ARBA00022705"/>
    </source>
</evidence>
<evidence type="ECO:0000259" key="7">
    <source>
        <dbReference type="Pfam" id="PF13191"/>
    </source>
</evidence>
<reference evidence="11 13" key="2">
    <citation type="submission" date="2018-07" db="EMBL/GenBank/DDBJ databases">
        <title>Draft Genome Assemblies for Five Robust Yarrowia lipolytica Strains Exhibiting High Lipid Production and Pentose Sugar Utilization and Sugar Alcohol Secretion from Undetoxified Lignocellulosic Biomass Hydrolysates.</title>
        <authorList>
            <consortium name="DOE Joint Genome Institute"/>
            <person name="Walker C."/>
            <person name="Ryu S."/>
            <person name="Na H."/>
            <person name="Zane M."/>
            <person name="LaButti K."/>
            <person name="Lipzen A."/>
            <person name="Haridas S."/>
            <person name="Barry K."/>
            <person name="Grigoriev I.V."/>
            <person name="Quarterman J."/>
            <person name="Slininger P."/>
            <person name="Dien B."/>
            <person name="Trinh C.T."/>
        </authorList>
    </citation>
    <scope>NUCLEOTIDE SEQUENCE [LARGE SCALE GENOMIC DNA]</scope>
    <source>
        <strain evidence="11 13">YB392</strain>
    </source>
</reference>
<protein>
    <submittedName>
        <fullName evidence="11">Origin recognition complex subunit 5 C-terminus-domain-containing protein</fullName>
    </submittedName>
</protein>
<dbReference type="eggNOG" id="KOG2543">
    <property type="taxonomic scope" value="Eukaryota"/>
</dbReference>
<evidence type="ECO:0000313" key="10">
    <source>
        <dbReference type="EMBL" id="AOW01077.1"/>
    </source>
</evidence>
<evidence type="ECO:0000256" key="1">
    <source>
        <dbReference type="ARBA" id="ARBA00004123"/>
    </source>
</evidence>
<evidence type="ECO:0000256" key="2">
    <source>
        <dbReference type="ARBA" id="ARBA00006269"/>
    </source>
</evidence>
<dbReference type="Pfam" id="PF21639">
    <property type="entry name" value="ORC5_lid"/>
    <property type="match status" value="1"/>
</dbReference>
<evidence type="ECO:0000256" key="5">
    <source>
        <dbReference type="ARBA" id="ARBA00022840"/>
    </source>
</evidence>
<keyword evidence="5" id="KW-0067">ATP-binding</keyword>
<feature type="domain" description="ORC5 lid" evidence="9">
    <location>
        <begin position="227"/>
        <end position="286"/>
    </location>
</feature>
<comment type="similarity">
    <text evidence="2">Belongs to the ORC5 family.</text>
</comment>
<dbReference type="OMA" id="QLRRWHG"/>
<dbReference type="SUPFAM" id="SSF52540">
    <property type="entry name" value="P-loop containing nucleoside triphosphate hydrolases"/>
    <property type="match status" value="1"/>
</dbReference>
<dbReference type="Proteomes" id="UP000256601">
    <property type="component" value="Unassembled WGS sequence"/>
</dbReference>
<dbReference type="Pfam" id="PF13191">
    <property type="entry name" value="AAA_16"/>
    <property type="match status" value="1"/>
</dbReference>
<dbReference type="InterPro" id="IPR041664">
    <property type="entry name" value="AAA_16"/>
</dbReference>
<dbReference type="KEGG" id="yli:2906977"/>
<evidence type="ECO:0000313" key="11">
    <source>
        <dbReference type="EMBL" id="RDW25911.1"/>
    </source>
</evidence>
<evidence type="ECO:0000259" key="8">
    <source>
        <dbReference type="Pfam" id="PF14630"/>
    </source>
</evidence>
<dbReference type="EMBL" id="CP017554">
    <property type="protein sequence ID" value="AOW01077.1"/>
    <property type="molecule type" value="Genomic_DNA"/>
</dbReference>
<dbReference type="OrthoDB" id="365981at2759"/>
<keyword evidence="4" id="KW-0547">Nucleotide-binding</keyword>
<dbReference type="GO" id="GO:0003688">
    <property type="term" value="F:DNA replication origin binding"/>
    <property type="evidence" value="ECO:0007669"/>
    <property type="project" value="TreeGrafter"/>
</dbReference>
<dbReference type="GeneID" id="2906977"/>
<dbReference type="RefSeq" id="XP_500387.1">
    <property type="nucleotide sequence ID" value="XM_500387.1"/>
</dbReference>
<name>A0A1D8N621_YARLL</name>
<dbReference type="Gene3D" id="3.40.50.300">
    <property type="entry name" value="P-loop containing nucleotide triphosphate hydrolases"/>
    <property type="match status" value="1"/>
</dbReference>
<dbReference type="EMBL" id="KZ857335">
    <property type="protein sequence ID" value="RDW25911.1"/>
    <property type="molecule type" value="Genomic_DNA"/>
</dbReference>
<gene>
    <name evidence="11" type="ORF">B0I71DRAFT_158996</name>
    <name evidence="10" type="ORF">YALI1_B02465g</name>
</gene>
<accession>A0A1D8N621</accession>
<dbReference type="AlphaFoldDB" id="A0A1D8N621"/>
<reference evidence="10 12" key="1">
    <citation type="journal article" date="2016" name="PLoS ONE">
        <title>Sequence Assembly of Yarrowia lipolytica Strain W29/CLIB89 Shows Transposable Element Diversity.</title>
        <authorList>
            <person name="Magnan C."/>
            <person name="Yu J."/>
            <person name="Chang I."/>
            <person name="Jahn E."/>
            <person name="Kanomata Y."/>
            <person name="Wu J."/>
            <person name="Zeller M."/>
            <person name="Oakes M."/>
            <person name="Baldi P."/>
            <person name="Sandmeyer S."/>
        </authorList>
    </citation>
    <scope>NUCLEOTIDE SEQUENCE [LARGE SCALE GENOMIC DNA]</scope>
    <source>
        <strain evidence="10">CLIB89</strain>
        <strain evidence="12">CLIB89(W29)</strain>
    </source>
</reference>
<feature type="domain" description="Origin recognition complex subunit 5 C-terminal" evidence="8">
    <location>
        <begin position="320"/>
        <end position="460"/>
    </location>
</feature>
<dbReference type="InterPro" id="IPR027417">
    <property type="entry name" value="P-loop_NTPase"/>
</dbReference>
<dbReference type="InterPro" id="IPR020796">
    <property type="entry name" value="ORC5"/>
</dbReference>
<dbReference type="Proteomes" id="UP000182444">
    <property type="component" value="Chromosome 1B"/>
</dbReference>
<dbReference type="VEuPathDB" id="FungiDB:YALI0_B01452g"/>